<dbReference type="GO" id="GO:0000922">
    <property type="term" value="C:spindle pole"/>
    <property type="evidence" value="ECO:0007669"/>
    <property type="project" value="InterPro"/>
</dbReference>
<keyword evidence="3" id="KW-0963">Cytoplasm</keyword>
<dbReference type="Gene3D" id="1.20.120.1900">
    <property type="entry name" value="Gamma-tubulin complex, C-terminal domain"/>
    <property type="match status" value="1"/>
</dbReference>
<dbReference type="GO" id="GO:0005874">
    <property type="term" value="C:microtubule"/>
    <property type="evidence" value="ECO:0007669"/>
    <property type="project" value="UniProtKB-KW"/>
</dbReference>
<dbReference type="InterPro" id="IPR040457">
    <property type="entry name" value="GCP_C"/>
</dbReference>
<keyword evidence="10" id="KW-1185">Reference proteome</keyword>
<dbReference type="GO" id="GO:0031122">
    <property type="term" value="P:cytoplasmic microtubule organization"/>
    <property type="evidence" value="ECO:0007669"/>
    <property type="project" value="TreeGrafter"/>
</dbReference>
<dbReference type="GO" id="GO:0043015">
    <property type="term" value="F:gamma-tubulin binding"/>
    <property type="evidence" value="ECO:0007669"/>
    <property type="project" value="InterPro"/>
</dbReference>
<keyword evidence="5" id="KW-0206">Cytoskeleton</keyword>
<dbReference type="Proteomes" id="UP001054252">
    <property type="component" value="Unassembled WGS sequence"/>
</dbReference>
<organism evidence="9 10">
    <name type="scientific">Rubroshorea leprosula</name>
    <dbReference type="NCBI Taxonomy" id="152421"/>
    <lineage>
        <taxon>Eukaryota</taxon>
        <taxon>Viridiplantae</taxon>
        <taxon>Streptophyta</taxon>
        <taxon>Embryophyta</taxon>
        <taxon>Tracheophyta</taxon>
        <taxon>Spermatophyta</taxon>
        <taxon>Magnoliopsida</taxon>
        <taxon>eudicotyledons</taxon>
        <taxon>Gunneridae</taxon>
        <taxon>Pentapetalae</taxon>
        <taxon>rosids</taxon>
        <taxon>malvids</taxon>
        <taxon>Malvales</taxon>
        <taxon>Dipterocarpaceae</taxon>
        <taxon>Rubroshorea</taxon>
    </lineage>
</organism>
<evidence type="ECO:0000256" key="1">
    <source>
        <dbReference type="ARBA" id="ARBA00004245"/>
    </source>
</evidence>
<name>A0AAV5KML8_9ROSI</name>
<evidence type="ECO:0000259" key="7">
    <source>
        <dbReference type="Pfam" id="PF04130"/>
    </source>
</evidence>
<evidence type="ECO:0008006" key="11">
    <source>
        <dbReference type="Google" id="ProtNLM"/>
    </source>
</evidence>
<keyword evidence="4" id="KW-0493">Microtubule</keyword>
<feature type="compositionally biased region" description="Basic and acidic residues" evidence="6">
    <location>
        <begin position="635"/>
        <end position="661"/>
    </location>
</feature>
<dbReference type="FunFam" id="1.20.120.1900:FF:000007">
    <property type="entry name" value="Gamma-tubulin complex component"/>
    <property type="match status" value="1"/>
</dbReference>
<evidence type="ECO:0000256" key="4">
    <source>
        <dbReference type="ARBA" id="ARBA00022701"/>
    </source>
</evidence>
<dbReference type="InterPro" id="IPR007259">
    <property type="entry name" value="GCP"/>
</dbReference>
<comment type="subcellular location">
    <subcellularLocation>
        <location evidence="1">Cytoplasm</location>
        <location evidence="1">Cytoskeleton</location>
    </subcellularLocation>
</comment>
<dbReference type="Pfam" id="PF17681">
    <property type="entry name" value="GCP_N_terminal"/>
    <property type="match status" value="1"/>
</dbReference>
<dbReference type="GO" id="GO:0000278">
    <property type="term" value="P:mitotic cell cycle"/>
    <property type="evidence" value="ECO:0007669"/>
    <property type="project" value="TreeGrafter"/>
</dbReference>
<evidence type="ECO:0000256" key="3">
    <source>
        <dbReference type="ARBA" id="ARBA00022490"/>
    </source>
</evidence>
<evidence type="ECO:0000313" key="10">
    <source>
        <dbReference type="Proteomes" id="UP001054252"/>
    </source>
</evidence>
<comment type="similarity">
    <text evidence="2">Belongs to the TUBGCP family.</text>
</comment>
<dbReference type="Pfam" id="PF04130">
    <property type="entry name" value="GCP_C_terminal"/>
    <property type="match status" value="1"/>
</dbReference>
<accession>A0AAV5KML8</accession>
<dbReference type="AlphaFoldDB" id="A0AAV5KML8"/>
<evidence type="ECO:0000256" key="2">
    <source>
        <dbReference type="ARBA" id="ARBA00010337"/>
    </source>
</evidence>
<evidence type="ECO:0000256" key="6">
    <source>
        <dbReference type="SAM" id="MobiDB-lite"/>
    </source>
</evidence>
<dbReference type="GO" id="GO:0051321">
    <property type="term" value="P:meiotic cell cycle"/>
    <property type="evidence" value="ECO:0007669"/>
    <property type="project" value="TreeGrafter"/>
</dbReference>
<comment type="caution">
    <text evidence="9">The sequence shown here is derived from an EMBL/GenBank/DDBJ whole genome shotgun (WGS) entry which is preliminary data.</text>
</comment>
<dbReference type="GO" id="GO:0051225">
    <property type="term" value="P:spindle assembly"/>
    <property type="evidence" value="ECO:0007669"/>
    <property type="project" value="TreeGrafter"/>
</dbReference>
<dbReference type="InterPro" id="IPR041470">
    <property type="entry name" value="GCP_N"/>
</dbReference>
<dbReference type="PANTHER" id="PTHR19302">
    <property type="entry name" value="GAMMA TUBULIN COMPLEX PROTEIN"/>
    <property type="match status" value="1"/>
</dbReference>
<dbReference type="PANTHER" id="PTHR19302:SF14">
    <property type="entry name" value="GAMMA-TUBULIN COMPLEX COMPONENT 3"/>
    <property type="match status" value="1"/>
</dbReference>
<protein>
    <recommendedName>
        <fullName evidence="11">Gamma-tubulin complex component</fullName>
    </recommendedName>
</protein>
<feature type="domain" description="Gamma tubulin complex component C-terminal" evidence="7">
    <location>
        <begin position="359"/>
        <end position="636"/>
    </location>
</feature>
<dbReference type="GO" id="GO:0051011">
    <property type="term" value="F:microtubule minus-end binding"/>
    <property type="evidence" value="ECO:0007669"/>
    <property type="project" value="TreeGrafter"/>
</dbReference>
<sequence>MEEEDQHKVTDLVIELQSLRYAFRILFSCLTPSIAPDAAAIAESIKRRLATKGKSTDALTFSDLFTKFASKTGPSSANNKENGLRVLRGRESREKGWSNGVLLVAKEPENLRDVAFKELVNVVKEENEVSEKVLARDVLYACQGIDGKHVKFDSKVDGYVLSESMEQFPAEDVGTVGQAFCAALHDELHEYYKLLAVLEAQAMNPIPLVSENASSGNYLSLRRLSVWFSEPMVKMRLMAVLVDKCRVLRGGAMAEAIHLQAQHGDPLVRVGMLPSFISQPLAHRILRTSKSINFLWVCCDDWGWADAATEAAAAAGTMAGTGGLRYGESDALVAPVVEAAKRIDKHLLDVMYKRYKFKEHCLAIKHYLLLGQGDFVQYLMDIVGPQLSEPANTISSFKLAALLESAVRSSNAQYDDPDILDRLRVKMMPHNSGNQGCDVFSLEYDARIPLDMVLTESVMTKYLRIFNFLWKLRRVEHALIGARKTMKPNCITSHTFNKLQDAVKLQLLSTLRRCQVLWNEMNRFVTNLQYYIMFEVLEVSWLDFSNEVEMAKDLDDLLVAHYEYLHSIVEKSLLGERSQNLYESLFVLFDLILQFRSHADRLYEGIHELQARTAGSSLPSRDKSKSRKQIVGSVKKTDSNQHKTQEKNLEKHVKDEGNDIN</sequence>
<reference evidence="9 10" key="1">
    <citation type="journal article" date="2021" name="Commun. Biol.">
        <title>The genome of Shorea leprosula (Dipterocarpaceae) highlights the ecological relevance of drought in aseasonal tropical rainforests.</title>
        <authorList>
            <person name="Ng K.K.S."/>
            <person name="Kobayashi M.J."/>
            <person name="Fawcett J.A."/>
            <person name="Hatakeyama M."/>
            <person name="Paape T."/>
            <person name="Ng C.H."/>
            <person name="Ang C.C."/>
            <person name="Tnah L.H."/>
            <person name="Lee C.T."/>
            <person name="Nishiyama T."/>
            <person name="Sese J."/>
            <person name="O'Brien M.J."/>
            <person name="Copetti D."/>
            <person name="Mohd Noor M.I."/>
            <person name="Ong R.C."/>
            <person name="Putra M."/>
            <person name="Sireger I.Z."/>
            <person name="Indrioko S."/>
            <person name="Kosugi Y."/>
            <person name="Izuno A."/>
            <person name="Isagi Y."/>
            <person name="Lee S.L."/>
            <person name="Shimizu K.K."/>
        </authorList>
    </citation>
    <scope>NUCLEOTIDE SEQUENCE [LARGE SCALE GENOMIC DNA]</scope>
    <source>
        <strain evidence="9">214</strain>
    </source>
</reference>
<dbReference type="GO" id="GO:0007020">
    <property type="term" value="P:microtubule nucleation"/>
    <property type="evidence" value="ECO:0007669"/>
    <property type="project" value="InterPro"/>
</dbReference>
<proteinExistence type="inferred from homology"/>
<evidence type="ECO:0000259" key="8">
    <source>
        <dbReference type="Pfam" id="PF17681"/>
    </source>
</evidence>
<gene>
    <name evidence="9" type="ORF">SLEP1_g35245</name>
</gene>
<evidence type="ECO:0000313" key="9">
    <source>
        <dbReference type="EMBL" id="GKV25864.1"/>
    </source>
</evidence>
<dbReference type="GO" id="GO:0000930">
    <property type="term" value="C:gamma-tubulin complex"/>
    <property type="evidence" value="ECO:0007669"/>
    <property type="project" value="TreeGrafter"/>
</dbReference>
<dbReference type="EMBL" id="BPVZ01000070">
    <property type="protein sequence ID" value="GKV25864.1"/>
    <property type="molecule type" value="Genomic_DNA"/>
</dbReference>
<feature type="region of interest" description="Disordered" evidence="6">
    <location>
        <begin position="614"/>
        <end position="661"/>
    </location>
</feature>
<dbReference type="InterPro" id="IPR042241">
    <property type="entry name" value="GCP_C_sf"/>
</dbReference>
<feature type="domain" description="Gamma tubulin complex component protein N-terminal" evidence="8">
    <location>
        <begin position="165"/>
        <end position="269"/>
    </location>
</feature>
<evidence type="ECO:0000256" key="5">
    <source>
        <dbReference type="ARBA" id="ARBA00023212"/>
    </source>
</evidence>